<feature type="coiled-coil region" evidence="1">
    <location>
        <begin position="12"/>
        <end position="39"/>
    </location>
</feature>
<accession>A0A3M6UKU5</accession>
<dbReference type="AlphaFoldDB" id="A0A3M6UKU5"/>
<dbReference type="EMBL" id="RCHS01001288">
    <property type="protein sequence ID" value="RMX54281.1"/>
    <property type="molecule type" value="Genomic_DNA"/>
</dbReference>
<evidence type="ECO:0000313" key="4">
    <source>
        <dbReference type="Proteomes" id="UP000275408"/>
    </source>
</evidence>
<sequence length="95" mass="10559">MMISRYSYFNESDELNSERDSLEKELAALTAQKEQLERMFRSHNCILKDSRSNGNKTTSEDHGSDAKSPHSCSAEMAKSNESSSPTSPVPDSIKA</sequence>
<reference evidence="3 4" key="1">
    <citation type="journal article" date="2018" name="Sci. Rep.">
        <title>Comparative analysis of the Pocillopora damicornis genome highlights role of immune system in coral evolution.</title>
        <authorList>
            <person name="Cunning R."/>
            <person name="Bay R.A."/>
            <person name="Gillette P."/>
            <person name="Baker A.C."/>
            <person name="Traylor-Knowles N."/>
        </authorList>
    </citation>
    <scope>NUCLEOTIDE SEQUENCE [LARGE SCALE GENOMIC DNA]</scope>
    <source>
        <strain evidence="3">RSMAS</strain>
        <tissue evidence="3">Whole animal</tissue>
    </source>
</reference>
<dbReference type="Proteomes" id="UP000275408">
    <property type="component" value="Unassembled WGS sequence"/>
</dbReference>
<comment type="caution">
    <text evidence="3">The sequence shown here is derived from an EMBL/GenBank/DDBJ whole genome shotgun (WGS) entry which is preliminary data.</text>
</comment>
<evidence type="ECO:0000313" key="3">
    <source>
        <dbReference type="EMBL" id="RMX54281.1"/>
    </source>
</evidence>
<keyword evidence="1" id="KW-0175">Coiled coil</keyword>
<gene>
    <name evidence="3" type="ORF">pdam_00011992</name>
</gene>
<evidence type="ECO:0000256" key="2">
    <source>
        <dbReference type="SAM" id="MobiDB-lite"/>
    </source>
</evidence>
<organism evidence="3 4">
    <name type="scientific">Pocillopora damicornis</name>
    <name type="common">Cauliflower coral</name>
    <name type="synonym">Millepora damicornis</name>
    <dbReference type="NCBI Taxonomy" id="46731"/>
    <lineage>
        <taxon>Eukaryota</taxon>
        <taxon>Metazoa</taxon>
        <taxon>Cnidaria</taxon>
        <taxon>Anthozoa</taxon>
        <taxon>Hexacorallia</taxon>
        <taxon>Scleractinia</taxon>
        <taxon>Astrocoeniina</taxon>
        <taxon>Pocilloporidae</taxon>
        <taxon>Pocillopora</taxon>
    </lineage>
</organism>
<evidence type="ECO:0000256" key="1">
    <source>
        <dbReference type="SAM" id="Coils"/>
    </source>
</evidence>
<proteinExistence type="predicted"/>
<protein>
    <submittedName>
        <fullName evidence="3">Uncharacterized protein</fullName>
    </submittedName>
</protein>
<keyword evidence="4" id="KW-1185">Reference proteome</keyword>
<feature type="compositionally biased region" description="Basic and acidic residues" evidence="2">
    <location>
        <begin position="58"/>
        <end position="68"/>
    </location>
</feature>
<dbReference type="OrthoDB" id="2596881at2759"/>
<name>A0A3M6UKU5_POCDA</name>
<feature type="region of interest" description="Disordered" evidence="2">
    <location>
        <begin position="44"/>
        <end position="95"/>
    </location>
</feature>